<evidence type="ECO:0000313" key="3">
    <source>
        <dbReference type="WBParaSite" id="nRc.2.0.1.t00279-RA"/>
    </source>
</evidence>
<organism evidence="2 3">
    <name type="scientific">Romanomermis culicivorax</name>
    <name type="common">Nematode worm</name>
    <dbReference type="NCBI Taxonomy" id="13658"/>
    <lineage>
        <taxon>Eukaryota</taxon>
        <taxon>Metazoa</taxon>
        <taxon>Ecdysozoa</taxon>
        <taxon>Nematoda</taxon>
        <taxon>Enoplea</taxon>
        <taxon>Dorylaimia</taxon>
        <taxon>Mermithida</taxon>
        <taxon>Mermithoidea</taxon>
        <taxon>Mermithidae</taxon>
        <taxon>Romanomermis</taxon>
    </lineage>
</organism>
<feature type="region of interest" description="Disordered" evidence="1">
    <location>
        <begin position="83"/>
        <end position="195"/>
    </location>
</feature>
<evidence type="ECO:0000256" key="1">
    <source>
        <dbReference type="SAM" id="MobiDB-lite"/>
    </source>
</evidence>
<sequence length="296" mass="35319">MQSAEWTTTQPPWKSYKAAMWACACLFMKLLRLGRIPQNSAVFHYQAHAYVTMKLRQVIDRRKAHDILEVEKSLKKRIRYRVKHAHNRPATSKVSKRWTRKDSDARKKEKSATLDKDRKRKHESRHRDESRHEKLMSREKKRREAEEESWHKEIDDHEMAYERKEKDKRESKERKESQKSQSRKRTPGYYQHDDRLDLSYSSQLLPNMMVPLPAQYQVPQFPMMQFQPGQLQYYHQFLVPPGLQMQPPTIIPLIRNVQSEERMDIPVTSMGMQLPQRPPSMGNPDYVSPLKREPGI</sequence>
<feature type="compositionally biased region" description="Basic and acidic residues" evidence="1">
    <location>
        <begin position="125"/>
        <end position="178"/>
    </location>
</feature>
<reference evidence="3" key="1">
    <citation type="submission" date="2022-11" db="UniProtKB">
        <authorList>
            <consortium name="WormBaseParasite"/>
        </authorList>
    </citation>
    <scope>IDENTIFICATION</scope>
</reference>
<feature type="compositionally biased region" description="Basic and acidic residues" evidence="1">
    <location>
        <begin position="100"/>
        <end position="117"/>
    </location>
</feature>
<evidence type="ECO:0000313" key="2">
    <source>
        <dbReference type="Proteomes" id="UP000887565"/>
    </source>
</evidence>
<name>A0A915HF31_ROMCU</name>
<protein>
    <submittedName>
        <fullName evidence="3">Uncharacterized protein</fullName>
    </submittedName>
</protein>
<feature type="region of interest" description="Disordered" evidence="1">
    <location>
        <begin position="270"/>
        <end position="296"/>
    </location>
</feature>
<dbReference type="WBParaSite" id="nRc.2.0.1.t00279-RA">
    <property type="protein sequence ID" value="nRc.2.0.1.t00279-RA"/>
    <property type="gene ID" value="nRc.2.0.1.g00279"/>
</dbReference>
<keyword evidence="2" id="KW-1185">Reference proteome</keyword>
<proteinExistence type="predicted"/>
<accession>A0A915HF31</accession>
<dbReference type="AlphaFoldDB" id="A0A915HF31"/>
<dbReference type="Proteomes" id="UP000887565">
    <property type="component" value="Unplaced"/>
</dbReference>